<evidence type="ECO:0000256" key="11">
    <source>
        <dbReference type="HAMAP-Rule" id="MF_00228"/>
    </source>
</evidence>
<keyword evidence="7 11" id="KW-0418">Kinase</keyword>
<dbReference type="SUPFAM" id="SSF53613">
    <property type="entry name" value="Ribokinase-like"/>
    <property type="match status" value="1"/>
</dbReference>
<keyword evidence="9 11" id="KW-0460">Magnesium</keyword>
<accession>A0ABY4W5W7</accession>
<keyword evidence="10 11" id="KW-0784">Thiamine biosynthesis</keyword>
<proteinExistence type="inferred from homology"/>
<gene>
    <name evidence="11" type="primary">thiM</name>
    <name evidence="12" type="ORF">NBZ79_00770</name>
</gene>
<sequence length="245" mass="25756">MNEDLASRHLNLIQDQRPAVHCLTNTVVQSLTANMLLAVGAIPSMSSDISEVADFTARSQALLVNIGTLDPLRKNAIQAAITSAQENNIPWILDPVLIDRAPVRLAYAQELIKREPAVIRGNAGEISALGSDPKSLARDNRSIVAVTGATDFVTDGNRESTLHVGHELMSRVTGIGCAGTAVLSAFCAVTDTAGHFDAVVAGLHTLGKTGENAARKASGPGAFAATILDEIYFTSQSSSTERPLT</sequence>
<evidence type="ECO:0000256" key="7">
    <source>
        <dbReference type="ARBA" id="ARBA00022777"/>
    </source>
</evidence>
<dbReference type="PIRSF" id="PIRSF000513">
    <property type="entry name" value="Thz_kinase"/>
    <property type="match status" value="1"/>
</dbReference>
<comment type="catalytic activity">
    <reaction evidence="1 11">
        <text>5-(2-hydroxyethyl)-4-methylthiazole + ATP = 4-methyl-5-(2-phosphooxyethyl)-thiazole + ADP + H(+)</text>
        <dbReference type="Rhea" id="RHEA:24212"/>
        <dbReference type="ChEBI" id="CHEBI:15378"/>
        <dbReference type="ChEBI" id="CHEBI:17957"/>
        <dbReference type="ChEBI" id="CHEBI:30616"/>
        <dbReference type="ChEBI" id="CHEBI:58296"/>
        <dbReference type="ChEBI" id="CHEBI:456216"/>
        <dbReference type="EC" id="2.7.1.50"/>
    </reaction>
</comment>
<dbReference type="InterPro" id="IPR000417">
    <property type="entry name" value="Hyethyz_kinase"/>
</dbReference>
<dbReference type="RefSeq" id="WP_251934581.1">
    <property type="nucleotide sequence ID" value="NZ_CP098747.1"/>
</dbReference>
<dbReference type="Proteomes" id="UP001056291">
    <property type="component" value="Chromosome"/>
</dbReference>
<evidence type="ECO:0000256" key="3">
    <source>
        <dbReference type="ARBA" id="ARBA00004868"/>
    </source>
</evidence>
<comment type="similarity">
    <text evidence="11">Belongs to the Thz kinase family.</text>
</comment>
<keyword evidence="6 11" id="KW-0547">Nucleotide-binding</keyword>
<dbReference type="HAMAP" id="MF_00228">
    <property type="entry name" value="Thz_kinase"/>
    <property type="match status" value="1"/>
</dbReference>
<evidence type="ECO:0000256" key="4">
    <source>
        <dbReference type="ARBA" id="ARBA00022679"/>
    </source>
</evidence>
<feature type="binding site" evidence="11">
    <location>
        <position position="120"/>
    </location>
    <ligand>
        <name>ATP</name>
        <dbReference type="ChEBI" id="CHEBI:30616"/>
    </ligand>
</feature>
<dbReference type="Gene3D" id="3.40.1190.20">
    <property type="match status" value="1"/>
</dbReference>
<evidence type="ECO:0000256" key="6">
    <source>
        <dbReference type="ARBA" id="ARBA00022741"/>
    </source>
</evidence>
<protein>
    <recommendedName>
        <fullName evidence="11">Hydroxyethylthiazole kinase</fullName>
        <ecNumber evidence="11">2.7.1.50</ecNumber>
    </recommendedName>
    <alternativeName>
        <fullName evidence="11">4-methyl-5-beta-hydroxyethylthiazole kinase</fullName>
        <shortName evidence="11">TH kinase</shortName>
        <shortName evidence="11">Thz kinase</shortName>
    </alternativeName>
</protein>
<evidence type="ECO:0000256" key="10">
    <source>
        <dbReference type="ARBA" id="ARBA00022977"/>
    </source>
</evidence>
<evidence type="ECO:0000313" key="13">
    <source>
        <dbReference type="Proteomes" id="UP001056291"/>
    </source>
</evidence>
<keyword evidence="13" id="KW-1185">Reference proteome</keyword>
<evidence type="ECO:0000256" key="1">
    <source>
        <dbReference type="ARBA" id="ARBA00001771"/>
    </source>
</evidence>
<feature type="binding site" evidence="11">
    <location>
        <position position="45"/>
    </location>
    <ligand>
        <name>substrate</name>
    </ligand>
</feature>
<evidence type="ECO:0000256" key="8">
    <source>
        <dbReference type="ARBA" id="ARBA00022840"/>
    </source>
</evidence>
<dbReference type="InterPro" id="IPR029056">
    <property type="entry name" value="Ribokinase-like"/>
</dbReference>
<evidence type="ECO:0000256" key="5">
    <source>
        <dbReference type="ARBA" id="ARBA00022723"/>
    </source>
</evidence>
<keyword evidence="5 11" id="KW-0479">Metal-binding</keyword>
<dbReference type="GO" id="GO:0016301">
    <property type="term" value="F:kinase activity"/>
    <property type="evidence" value="ECO:0007669"/>
    <property type="project" value="UniProtKB-KW"/>
</dbReference>
<keyword evidence="8 11" id="KW-0067">ATP-binding</keyword>
<comment type="function">
    <text evidence="11">Catalyzes the phosphorylation of the hydroxyl group of 4-methyl-5-beta-hydroxyethylthiazole (THZ).</text>
</comment>
<evidence type="ECO:0000256" key="9">
    <source>
        <dbReference type="ARBA" id="ARBA00022842"/>
    </source>
</evidence>
<dbReference type="Pfam" id="PF02110">
    <property type="entry name" value="HK"/>
    <property type="match status" value="2"/>
</dbReference>
<name>A0ABY4W5W7_9PROT</name>
<comment type="pathway">
    <text evidence="3 11">Cofactor biosynthesis; thiamine diphosphate biosynthesis; 4-methyl-5-(2-phosphoethyl)-thiazole from 5-(2-hydroxyethyl)-4-methylthiazole: step 1/1.</text>
</comment>
<dbReference type="EMBL" id="CP098747">
    <property type="protein sequence ID" value="USG61508.1"/>
    <property type="molecule type" value="Genomic_DNA"/>
</dbReference>
<evidence type="ECO:0000313" key="12">
    <source>
        <dbReference type="EMBL" id="USG61508.1"/>
    </source>
</evidence>
<feature type="binding site" evidence="11">
    <location>
        <position position="174"/>
    </location>
    <ligand>
        <name>substrate</name>
    </ligand>
</feature>
<dbReference type="CDD" id="cd01170">
    <property type="entry name" value="THZ_kinase"/>
    <property type="match status" value="1"/>
</dbReference>
<evidence type="ECO:0000256" key="2">
    <source>
        <dbReference type="ARBA" id="ARBA00001946"/>
    </source>
</evidence>
<keyword evidence="4 11" id="KW-0808">Transferase</keyword>
<feature type="binding site" evidence="11">
    <location>
        <position position="147"/>
    </location>
    <ligand>
        <name>ATP</name>
        <dbReference type="ChEBI" id="CHEBI:30616"/>
    </ligand>
</feature>
<dbReference type="EC" id="2.7.1.50" evidence="11"/>
<dbReference type="PRINTS" id="PR01099">
    <property type="entry name" value="HYETHTZKNASE"/>
</dbReference>
<organism evidence="12 13">
    <name type="scientific">Sneathiella marina</name>
    <dbReference type="NCBI Taxonomy" id="2950108"/>
    <lineage>
        <taxon>Bacteria</taxon>
        <taxon>Pseudomonadati</taxon>
        <taxon>Pseudomonadota</taxon>
        <taxon>Alphaproteobacteria</taxon>
        <taxon>Sneathiellales</taxon>
        <taxon>Sneathiellaceae</taxon>
        <taxon>Sneathiella</taxon>
    </lineage>
</organism>
<reference evidence="12" key="1">
    <citation type="submission" date="2022-06" db="EMBL/GenBank/DDBJ databases">
        <title>Sneathiella actinostolidae sp. nov., isolated from a sea anemonein the Western Pacific Ocean.</title>
        <authorList>
            <person name="Wei M.J."/>
        </authorList>
    </citation>
    <scope>NUCLEOTIDE SEQUENCE</scope>
    <source>
        <strain evidence="12">PHK-P5</strain>
    </source>
</reference>
<comment type="cofactor">
    <cofactor evidence="2 11">
        <name>Mg(2+)</name>
        <dbReference type="ChEBI" id="CHEBI:18420"/>
    </cofactor>
</comment>